<dbReference type="InterPro" id="IPR029016">
    <property type="entry name" value="GAF-like_dom_sf"/>
</dbReference>
<proteinExistence type="predicted"/>
<organism evidence="2 3">
    <name type="scientific">Prauserella shujinwangii</name>
    <dbReference type="NCBI Taxonomy" id="1453103"/>
    <lineage>
        <taxon>Bacteria</taxon>
        <taxon>Bacillati</taxon>
        <taxon>Actinomycetota</taxon>
        <taxon>Actinomycetes</taxon>
        <taxon>Pseudonocardiales</taxon>
        <taxon>Pseudonocardiaceae</taxon>
        <taxon>Prauserella</taxon>
    </lineage>
</organism>
<accession>A0A2T0LN15</accession>
<dbReference type="Proteomes" id="UP000238362">
    <property type="component" value="Unassembled WGS sequence"/>
</dbReference>
<feature type="domain" description="GAF" evidence="1">
    <location>
        <begin position="116"/>
        <end position="225"/>
    </location>
</feature>
<evidence type="ECO:0000313" key="3">
    <source>
        <dbReference type="Proteomes" id="UP000238362"/>
    </source>
</evidence>
<name>A0A2T0LN15_9PSEU</name>
<dbReference type="InterPro" id="IPR003018">
    <property type="entry name" value="GAF"/>
</dbReference>
<comment type="caution">
    <text evidence="2">The sequence shown here is derived from an EMBL/GenBank/DDBJ whole genome shotgun (WGS) entry which is preliminary data.</text>
</comment>
<evidence type="ECO:0000313" key="2">
    <source>
        <dbReference type="EMBL" id="PRX44575.1"/>
    </source>
</evidence>
<dbReference type="Pfam" id="PF01590">
    <property type="entry name" value="GAF"/>
    <property type="match status" value="1"/>
</dbReference>
<dbReference type="Gene3D" id="3.30.450.40">
    <property type="match status" value="1"/>
</dbReference>
<dbReference type="EMBL" id="PVNH01000011">
    <property type="protein sequence ID" value="PRX44575.1"/>
    <property type="molecule type" value="Genomic_DNA"/>
</dbReference>
<gene>
    <name evidence="2" type="ORF">B0I33_11184</name>
</gene>
<dbReference type="AlphaFoldDB" id="A0A2T0LN15"/>
<evidence type="ECO:0000259" key="1">
    <source>
        <dbReference type="Pfam" id="PF01590"/>
    </source>
</evidence>
<reference evidence="2 3" key="1">
    <citation type="submission" date="2018-03" db="EMBL/GenBank/DDBJ databases">
        <title>Genomic Encyclopedia of Type Strains, Phase III (KMG-III): the genomes of soil and plant-associated and newly described type strains.</title>
        <authorList>
            <person name="Whitman W."/>
        </authorList>
    </citation>
    <scope>NUCLEOTIDE SEQUENCE [LARGE SCALE GENOMIC DNA]</scope>
    <source>
        <strain evidence="2 3">CGMCC 4.7125</strain>
    </source>
</reference>
<sequence>MACDTGRVRQEHLEAALPAGEDPRRYARVLARMHEAAVSGEAPPEAPRPVIGASWQRMRRLGLDPDRGQEPAPLAVAELEARRRASGLADALPILRDGLISVAEEAAHIMVVVDHDGRVLWRDGSTAVRRRADGLGFTEGVSWNEDRVGTNAIGTALVARRPLQVYSAEHYVRTHHAWTCAAAPMHDPRDGRLLGVVDLSGPAATVHATTLALVVTVARLAEAQLRNAHLAELERLRAATVPTLSKVPGRALVADRHGWVAAVSGLTPVDRISLPNSCRPGEVWLPAFGTCRLEPVPGGWLVRLAGEDAERTRPTRVTLDVRSPRGCVLTVTGSSGTWSHPLSPRHAEMLYVLAAHREGRSAAQLALDLFGDPARTVTVRAEMSRLRRQLGSILERRPYRFADDLDVVLERPAEPERILPHSVAPAIRAGGHQR</sequence>
<protein>
    <submittedName>
        <fullName evidence="2">GAF domain-containing protein</fullName>
    </submittedName>
</protein>
<keyword evidence="3" id="KW-1185">Reference proteome</keyword>